<keyword evidence="4" id="KW-0436">Ligase</keyword>
<evidence type="ECO:0000256" key="10">
    <source>
        <dbReference type="ARBA" id="ARBA00030464"/>
    </source>
</evidence>
<evidence type="ECO:0000256" key="6">
    <source>
        <dbReference type="ARBA" id="ARBA00022749"/>
    </source>
</evidence>
<dbReference type="InterPro" id="IPR001674">
    <property type="entry name" value="GMP_synth_C"/>
</dbReference>
<dbReference type="Pfam" id="PF00117">
    <property type="entry name" value="GATase"/>
    <property type="match status" value="1"/>
</dbReference>
<proteinExistence type="predicted"/>
<evidence type="ECO:0000256" key="1">
    <source>
        <dbReference type="ARBA" id="ARBA00002332"/>
    </source>
</evidence>
<dbReference type="PRINTS" id="PR00097">
    <property type="entry name" value="ANTSNTHASEII"/>
</dbReference>
<dbReference type="UniPathway" id="UPA00189">
    <property type="reaction ID" value="UER00296"/>
</dbReference>
<evidence type="ECO:0000256" key="9">
    <source>
        <dbReference type="ARBA" id="ARBA00022962"/>
    </source>
</evidence>
<dbReference type="NCBIfam" id="TIGR00888">
    <property type="entry name" value="guaA_Nterm"/>
    <property type="match status" value="1"/>
</dbReference>
<evidence type="ECO:0000256" key="11">
    <source>
        <dbReference type="PROSITE-ProRule" id="PRU00886"/>
    </source>
</evidence>
<dbReference type="PRINTS" id="PR00096">
    <property type="entry name" value="GATASE"/>
</dbReference>
<dbReference type="InterPro" id="IPR025777">
    <property type="entry name" value="GMPS_ATP_PPase_dom"/>
</dbReference>
<evidence type="ECO:0000256" key="2">
    <source>
        <dbReference type="ARBA" id="ARBA00005153"/>
    </source>
</evidence>
<dbReference type="PRINTS" id="PR00099">
    <property type="entry name" value="CPSGATASE"/>
</dbReference>
<sequence>MKKWNNENKIAVLDFGGQYAHLIANRIRRLGVYSEILPNDVAPRQLKGFKGIIISGGPQNISEDDSLKCHSGVFKLGTPVLGICYGHQLISHILGGKVSRGKTKEYGKAIVYLKQKKGIFSGLSDQETVWMSHGDYVSKLAPGFEIIATTVDCPTAAVADYQRNIFGLQFHPEVTHTSSGMKILDNFIYKVCRAGKNWDMKTFITQETKKIKERLKGKKVFLLVSGGVDSTVCFALLNKALGPSRVYGLNIDNGLMRQNEQKEIESVFRKNGFTNFHRINASEEFLNSLTGVFDPENKRKIIGQKFITVQDQETKKLRLNPKEWILGQGTIYPDTIETGGTKHAAVIKTHHNRVEAVQKMINQGKIIEPIKELYKDEVRQVGEMLGLPHNLVYRHPFPGPGLGIRCLCADKEYPIGPKPLGKINGIARQYKLKVKILPIKSVGVQGDSRTYAHPCVLAGNTNFKTLEKASTDITNNIREINRVIWLLTKTAISKFRLKKSYLTKMRLDLLREADALVNDYLRKNKLYESIWQFPVVLIPLSFGGGESIVLRPINSTEAMTANFTRLPLKHVKAMANKIMKLKEIDAVFYDVTNKPPATIEWE</sequence>
<dbReference type="Pfam" id="PF00958">
    <property type="entry name" value="GMP_synt_C"/>
    <property type="match status" value="1"/>
</dbReference>
<dbReference type="PROSITE" id="PS51273">
    <property type="entry name" value="GATASE_TYPE_1"/>
    <property type="match status" value="1"/>
</dbReference>
<dbReference type="CDD" id="cd01997">
    <property type="entry name" value="GMP_synthase_C"/>
    <property type="match status" value="1"/>
</dbReference>
<comment type="function">
    <text evidence="1">Catalyzes the synthesis of GMP from XMP.</text>
</comment>
<dbReference type="Proteomes" id="UP000230779">
    <property type="component" value="Unassembled WGS sequence"/>
</dbReference>
<dbReference type="SUPFAM" id="SSF52402">
    <property type="entry name" value="Adenine nucleotide alpha hydrolases-like"/>
    <property type="match status" value="1"/>
</dbReference>
<dbReference type="FunFam" id="3.40.50.880:FF:000047">
    <property type="entry name" value="GMP synthase [glutamine-hydrolyzing] subunit A"/>
    <property type="match status" value="1"/>
</dbReference>
<keyword evidence="9" id="KW-0315">Glutamine amidotransferase</keyword>
<evidence type="ECO:0000256" key="4">
    <source>
        <dbReference type="ARBA" id="ARBA00022598"/>
    </source>
</evidence>
<dbReference type="InterPro" id="IPR017926">
    <property type="entry name" value="GATASE"/>
</dbReference>
<reference evidence="13 14" key="1">
    <citation type="submission" date="2017-09" db="EMBL/GenBank/DDBJ databases">
        <title>Depth-based differentiation of microbial function through sediment-hosted aquifers and enrichment of novel symbionts in the deep terrestrial subsurface.</title>
        <authorList>
            <person name="Probst A.J."/>
            <person name="Ladd B."/>
            <person name="Jarett J.K."/>
            <person name="Geller-Mcgrath D.E."/>
            <person name="Sieber C.M."/>
            <person name="Emerson J.B."/>
            <person name="Anantharaman K."/>
            <person name="Thomas B.C."/>
            <person name="Malmstrom R."/>
            <person name="Stieglmeier M."/>
            <person name="Klingl A."/>
            <person name="Woyke T."/>
            <person name="Ryan C.M."/>
            <person name="Banfield J.F."/>
        </authorList>
    </citation>
    <scope>NUCLEOTIDE SEQUENCE [LARGE SCALE GENOMIC DNA]</scope>
    <source>
        <strain evidence="13">CG_4_10_14_0_8_um_filter_42_10</strain>
    </source>
</reference>
<dbReference type="PROSITE" id="PS51553">
    <property type="entry name" value="GMPS_ATP_PPASE"/>
    <property type="match status" value="1"/>
</dbReference>
<evidence type="ECO:0000259" key="12">
    <source>
        <dbReference type="PROSITE" id="PS51553"/>
    </source>
</evidence>
<dbReference type="SUPFAM" id="SSF54810">
    <property type="entry name" value="GMP synthetase C-terminal dimerisation domain"/>
    <property type="match status" value="2"/>
</dbReference>
<dbReference type="PANTHER" id="PTHR11922:SF2">
    <property type="entry name" value="GMP SYNTHASE [GLUTAMINE-HYDROLYZING]"/>
    <property type="match status" value="1"/>
</dbReference>
<dbReference type="InterPro" id="IPR029062">
    <property type="entry name" value="Class_I_gatase-like"/>
</dbReference>
<evidence type="ECO:0000313" key="13">
    <source>
        <dbReference type="EMBL" id="PIY96763.1"/>
    </source>
</evidence>
<dbReference type="GO" id="GO:0005524">
    <property type="term" value="F:ATP binding"/>
    <property type="evidence" value="ECO:0007669"/>
    <property type="project" value="UniProtKB-UniRule"/>
</dbReference>
<evidence type="ECO:0000256" key="8">
    <source>
        <dbReference type="ARBA" id="ARBA00022840"/>
    </source>
</evidence>
<dbReference type="Gene3D" id="3.30.300.10">
    <property type="match status" value="2"/>
</dbReference>
<evidence type="ECO:0000313" key="14">
    <source>
        <dbReference type="Proteomes" id="UP000230779"/>
    </source>
</evidence>
<name>A0A2M7RJ28_9BACT</name>
<dbReference type="SUPFAM" id="SSF52317">
    <property type="entry name" value="Class I glutamine amidotransferase-like"/>
    <property type="match status" value="1"/>
</dbReference>
<gene>
    <name evidence="13" type="ORF">COY66_02880</name>
</gene>
<dbReference type="GO" id="GO:0005829">
    <property type="term" value="C:cytosol"/>
    <property type="evidence" value="ECO:0007669"/>
    <property type="project" value="TreeGrafter"/>
</dbReference>
<evidence type="ECO:0000256" key="7">
    <source>
        <dbReference type="ARBA" id="ARBA00022755"/>
    </source>
</evidence>
<dbReference type="PANTHER" id="PTHR11922">
    <property type="entry name" value="GMP SYNTHASE-RELATED"/>
    <property type="match status" value="1"/>
</dbReference>
<organism evidence="13 14">
    <name type="scientific">Candidatus Kerfeldbacteria bacterium CG_4_10_14_0_8_um_filter_42_10</name>
    <dbReference type="NCBI Taxonomy" id="2014248"/>
    <lineage>
        <taxon>Bacteria</taxon>
        <taxon>Candidatus Kerfeldiibacteriota</taxon>
    </lineage>
</organism>
<accession>A0A2M7RJ28</accession>
<dbReference type="GO" id="GO:0003921">
    <property type="term" value="F:GMP synthase activity"/>
    <property type="evidence" value="ECO:0007669"/>
    <property type="project" value="InterPro"/>
</dbReference>
<feature type="binding site" evidence="11">
    <location>
        <begin position="225"/>
        <end position="231"/>
    </location>
    <ligand>
        <name>ATP</name>
        <dbReference type="ChEBI" id="CHEBI:30616"/>
    </ligand>
</feature>
<protein>
    <recommendedName>
        <fullName evidence="3">GMP synthase (glutamine-hydrolyzing)</fullName>
        <ecNumber evidence="3">6.3.5.2</ecNumber>
    </recommendedName>
    <alternativeName>
        <fullName evidence="10">GMP synthetase</fullName>
    </alternativeName>
</protein>
<dbReference type="InterPro" id="IPR004739">
    <property type="entry name" value="GMP_synth_GATase"/>
</dbReference>
<comment type="caution">
    <text evidence="13">The sequence shown here is derived from an EMBL/GenBank/DDBJ whole genome shotgun (WGS) entry which is preliminary data.</text>
</comment>
<keyword evidence="8 11" id="KW-0067">ATP-binding</keyword>
<evidence type="ECO:0000256" key="5">
    <source>
        <dbReference type="ARBA" id="ARBA00022741"/>
    </source>
</evidence>
<dbReference type="CDD" id="cd01742">
    <property type="entry name" value="GATase1_GMP_Synthase"/>
    <property type="match status" value="1"/>
</dbReference>
<dbReference type="AlphaFoldDB" id="A0A2M7RJ28"/>
<comment type="pathway">
    <text evidence="2">Purine metabolism; GMP biosynthesis; GMP from XMP (L-Gln route): step 1/1.</text>
</comment>
<dbReference type="Gene3D" id="3.40.50.880">
    <property type="match status" value="1"/>
</dbReference>
<dbReference type="Gene3D" id="3.40.50.620">
    <property type="entry name" value="HUPs"/>
    <property type="match status" value="1"/>
</dbReference>
<keyword evidence="6 11" id="KW-0332">GMP biosynthesis</keyword>
<dbReference type="EMBL" id="PFMD01000028">
    <property type="protein sequence ID" value="PIY96763.1"/>
    <property type="molecule type" value="Genomic_DNA"/>
</dbReference>
<dbReference type="NCBIfam" id="NF000848">
    <property type="entry name" value="PRK00074.1"/>
    <property type="match status" value="1"/>
</dbReference>
<dbReference type="EC" id="6.3.5.2" evidence="3"/>
<keyword evidence="5 11" id="KW-0547">Nucleotide-binding</keyword>
<evidence type="ECO:0000256" key="3">
    <source>
        <dbReference type="ARBA" id="ARBA00012746"/>
    </source>
</evidence>
<feature type="domain" description="GMPS ATP-PPase" evidence="12">
    <location>
        <begin position="198"/>
        <end position="394"/>
    </location>
</feature>
<keyword evidence="7 11" id="KW-0658">Purine biosynthesis</keyword>
<dbReference type="InterPro" id="IPR014729">
    <property type="entry name" value="Rossmann-like_a/b/a_fold"/>
</dbReference>